<feature type="region of interest" description="Disordered" evidence="3">
    <location>
        <begin position="164"/>
        <end position="187"/>
    </location>
</feature>
<dbReference type="RefSeq" id="WP_067476723.1">
    <property type="nucleotide sequence ID" value="NZ_CP015961.1"/>
</dbReference>
<evidence type="ECO:0000313" key="4">
    <source>
        <dbReference type="EMBL" id="ANI93777.1"/>
    </source>
</evidence>
<dbReference type="Proteomes" id="UP000186104">
    <property type="component" value="Chromosome"/>
</dbReference>
<accession>A0A173LQS8</accession>
<evidence type="ECO:0000256" key="3">
    <source>
        <dbReference type="SAM" id="MobiDB-lite"/>
    </source>
</evidence>
<feature type="compositionally biased region" description="Low complexity" evidence="3">
    <location>
        <begin position="245"/>
        <end position="260"/>
    </location>
</feature>
<name>A0A173LQS8_9ACTN</name>
<evidence type="ECO:0000256" key="1">
    <source>
        <dbReference type="ARBA" id="ARBA00043985"/>
    </source>
</evidence>
<evidence type="ECO:0000313" key="5">
    <source>
        <dbReference type="Proteomes" id="UP000186104"/>
    </source>
</evidence>
<dbReference type="OrthoDB" id="3542619at2"/>
<feature type="region of interest" description="Disordered" evidence="3">
    <location>
        <begin position="208"/>
        <end position="290"/>
    </location>
</feature>
<dbReference type="STRING" id="499555.BJL86_3018"/>
<organism evidence="4 5">
    <name type="scientific">Dietzia timorensis</name>
    <dbReference type="NCBI Taxonomy" id="499555"/>
    <lineage>
        <taxon>Bacteria</taxon>
        <taxon>Bacillati</taxon>
        <taxon>Actinomycetota</taxon>
        <taxon>Actinomycetes</taxon>
        <taxon>Mycobacteriales</taxon>
        <taxon>Dietziaceae</taxon>
        <taxon>Dietzia</taxon>
    </lineage>
</organism>
<gene>
    <name evidence="4" type="ORF">BJL86_3018</name>
</gene>
<dbReference type="InterPro" id="IPR007157">
    <property type="entry name" value="PspA_VIPP1"/>
</dbReference>
<protein>
    <submittedName>
        <fullName evidence="4">35 kDa protein</fullName>
    </submittedName>
</protein>
<keyword evidence="2" id="KW-0175">Coiled coil</keyword>
<evidence type="ECO:0000256" key="2">
    <source>
        <dbReference type="SAM" id="Coils"/>
    </source>
</evidence>
<feature type="compositionally biased region" description="Polar residues" evidence="3">
    <location>
        <begin position="169"/>
        <end position="186"/>
    </location>
</feature>
<sequence length="290" mass="31143">MSNPFSKGWNYLKASLDKSIEDNADPKVQVRQAMEQARAQHRQIADQAAAVIGNAKRTEESITTKERELDKLQGQVRQSVQLADDARANGDLDKASEWERSAEQLAAQLVSSEQDLENTRTLAEQAKVDAQSAKQAVRESEARLQETLAQEDQLLLQAQQAKMAEQQQTSVNSITGEVSTGSNPTFEQIRDKIEGRYNTAVGHAELAEASSGQSAALADAQALQREGEGKARLEQIRAELGGSGAARPAPASAANPSSNGDIDVTDSAVDEGPSSESDDDAPGFPRDTRS</sequence>
<reference evidence="4 5" key="1">
    <citation type="submission" date="2016-06" db="EMBL/GenBank/DDBJ databases">
        <title>Complete genome sequence of a saline-alkali tolerant type strain Dietzia timorensis ID05-A0528T.</title>
        <authorList>
            <person name="Wu X."/>
        </authorList>
    </citation>
    <scope>NUCLEOTIDE SEQUENCE [LARGE SCALE GENOMIC DNA]</scope>
    <source>
        <strain evidence="4 5">ID05-A0528</strain>
    </source>
</reference>
<feature type="compositionally biased region" description="Basic and acidic residues" evidence="3">
    <location>
        <begin position="225"/>
        <end position="237"/>
    </location>
</feature>
<dbReference type="AlphaFoldDB" id="A0A173LQS8"/>
<dbReference type="EMBL" id="CP015961">
    <property type="protein sequence ID" value="ANI93777.1"/>
    <property type="molecule type" value="Genomic_DNA"/>
</dbReference>
<dbReference type="Pfam" id="PF04012">
    <property type="entry name" value="PspA_IM30"/>
    <property type="match status" value="1"/>
</dbReference>
<feature type="compositionally biased region" description="Low complexity" evidence="3">
    <location>
        <begin position="209"/>
        <end position="224"/>
    </location>
</feature>
<dbReference type="KEGG" id="dtm:BJL86_3018"/>
<keyword evidence="5" id="KW-1185">Reference proteome</keyword>
<comment type="similarity">
    <text evidence="1">Belongs to the PspA/Vipp/IM30 family.</text>
</comment>
<proteinExistence type="inferred from homology"/>
<feature type="coiled-coil region" evidence="2">
    <location>
        <begin position="27"/>
        <end position="150"/>
    </location>
</feature>